<comment type="similarity">
    <text evidence="1">Belongs to the mTERF family.</text>
</comment>
<protein>
    <recommendedName>
        <fullName evidence="6">Mitochondrial transcription termination factor</fullName>
    </recommendedName>
</protein>
<evidence type="ECO:0000313" key="4">
    <source>
        <dbReference type="EMBL" id="KAJ8434265.1"/>
    </source>
</evidence>
<dbReference type="SMART" id="SM00733">
    <property type="entry name" value="Mterf"/>
    <property type="match status" value="5"/>
</dbReference>
<evidence type="ECO:0008006" key="6">
    <source>
        <dbReference type="Google" id="ProtNLM"/>
    </source>
</evidence>
<keyword evidence="2" id="KW-0805">Transcription regulation</keyword>
<keyword evidence="2" id="KW-0806">Transcription termination</keyword>
<dbReference type="InterPro" id="IPR003690">
    <property type="entry name" value="MTERF"/>
</dbReference>
<reference evidence="4" key="1">
    <citation type="submission" date="2022-04" db="EMBL/GenBank/DDBJ databases">
        <title>Carnegiea gigantea Genome sequencing and assembly v2.</title>
        <authorList>
            <person name="Copetti D."/>
            <person name="Sanderson M.J."/>
            <person name="Burquez A."/>
            <person name="Wojciechowski M.F."/>
        </authorList>
    </citation>
    <scope>NUCLEOTIDE SEQUENCE</scope>
    <source>
        <strain evidence="4">SGP5-SGP5p</strain>
        <tissue evidence="4">Aerial part</tissue>
    </source>
</reference>
<dbReference type="PANTHER" id="PTHR13068:SF231">
    <property type="entry name" value="TRANSCRIPTION TERMINATION FACTOR MTERF2, CHLOROPLASTIC-LIKE"/>
    <property type="match status" value="1"/>
</dbReference>
<comment type="caution">
    <text evidence="4">The sequence shown here is derived from an EMBL/GenBank/DDBJ whole genome shotgun (WGS) entry which is preliminary data.</text>
</comment>
<dbReference type="GO" id="GO:0003676">
    <property type="term" value="F:nucleic acid binding"/>
    <property type="evidence" value="ECO:0007669"/>
    <property type="project" value="InterPro"/>
</dbReference>
<dbReference type="OrthoDB" id="637682at2759"/>
<proteinExistence type="inferred from homology"/>
<evidence type="ECO:0000256" key="1">
    <source>
        <dbReference type="ARBA" id="ARBA00007692"/>
    </source>
</evidence>
<name>A0A9Q1QAX6_9CARY</name>
<keyword evidence="5" id="KW-1185">Reference proteome</keyword>
<dbReference type="Pfam" id="PF02536">
    <property type="entry name" value="mTERF"/>
    <property type="match status" value="2"/>
</dbReference>
<dbReference type="EMBL" id="JAKOGI010000489">
    <property type="protein sequence ID" value="KAJ8434265.1"/>
    <property type="molecule type" value="Genomic_DNA"/>
</dbReference>
<dbReference type="GO" id="GO:0006353">
    <property type="term" value="P:DNA-templated transcription termination"/>
    <property type="evidence" value="ECO:0007669"/>
    <property type="project" value="UniProtKB-KW"/>
</dbReference>
<keyword evidence="3" id="KW-0809">Transit peptide</keyword>
<organism evidence="4 5">
    <name type="scientific">Carnegiea gigantea</name>
    <dbReference type="NCBI Taxonomy" id="171969"/>
    <lineage>
        <taxon>Eukaryota</taxon>
        <taxon>Viridiplantae</taxon>
        <taxon>Streptophyta</taxon>
        <taxon>Embryophyta</taxon>
        <taxon>Tracheophyta</taxon>
        <taxon>Spermatophyta</taxon>
        <taxon>Magnoliopsida</taxon>
        <taxon>eudicotyledons</taxon>
        <taxon>Gunneridae</taxon>
        <taxon>Pentapetalae</taxon>
        <taxon>Caryophyllales</taxon>
        <taxon>Cactineae</taxon>
        <taxon>Cactaceae</taxon>
        <taxon>Cactoideae</taxon>
        <taxon>Echinocereeae</taxon>
        <taxon>Carnegiea</taxon>
    </lineage>
</organism>
<sequence>MLRFRRLSLHGIAGEQALSFSFLRGFRHLLLYSTSSSSPQSLADQLVHSLSLSRQQAFSISDKLVQTRRLSGPNKVSDLNVLRKADSVISFLKQNGLDQSQIRDMVNSRPRILMCKVDKTLKPKFEVLQEHGFSGPDLAIAVSANPTMLLRRLDSTILPALRALGELLSNDHSVGIMKTMKGLRRGSFRDVANYLLPNVALLLNYGIPMELIRKHLIARPSSFLLKTNSFEEILIRVEEKFGIPRGSSMFLYGVHLLASNCERTIQSKFQVFKSFGWTQSDIVEMMRKNPNCFRLSKENIKKSLNFLMKQLGYERKYVITNAFLLMCSLEGRLVPRYRTLMVLKEKGLVRQNYAFTSAVRLTDSKFLKKCVLPFKEVHQFYARQIGIPAHVVKSFYKEYMEWLSFLLSNRALTKDVYKECVPSADRLLIKSKVNHYWQIEIANQEQELVKETTQIFNLNFWDKKGGKECYCKIQLCEFPKEKQERMQLMELDYHAVKANLTHEKYLNKKIDMYDEMATVVGKDIARGSGAKSFDDVEIQSLGALGSMERANFAPILKHSWFNYHGAGVKQSLSFSLLHGFRHQQLFSRSCSSPQPWVLADYLVHSLSFSYQQAVSISRKFAQSRQRSGVNKVSDPIIISKADSVINFLKQNGFDQPHIRNALIYKSQILMCKVEQTLKPKFEVLQEHGFSGSDLALVVSADPSMVLCSLDSTILPALRALGGASEY</sequence>
<dbReference type="AlphaFoldDB" id="A0A9Q1QAX6"/>
<evidence type="ECO:0000256" key="3">
    <source>
        <dbReference type="ARBA" id="ARBA00022946"/>
    </source>
</evidence>
<dbReference type="PANTHER" id="PTHR13068">
    <property type="entry name" value="CGI-12 PROTEIN-RELATED"/>
    <property type="match status" value="1"/>
</dbReference>
<dbReference type="Proteomes" id="UP001153076">
    <property type="component" value="Unassembled WGS sequence"/>
</dbReference>
<gene>
    <name evidence="4" type="ORF">Cgig2_010475</name>
</gene>
<evidence type="ECO:0000256" key="2">
    <source>
        <dbReference type="ARBA" id="ARBA00022472"/>
    </source>
</evidence>
<dbReference type="Gene3D" id="1.25.70.10">
    <property type="entry name" value="Transcription termination factor 3, mitochondrial"/>
    <property type="match status" value="3"/>
</dbReference>
<dbReference type="InterPro" id="IPR038538">
    <property type="entry name" value="MTERF_sf"/>
</dbReference>
<dbReference type="FunFam" id="1.25.70.10:FF:000001">
    <property type="entry name" value="Mitochondrial transcription termination factor-like"/>
    <property type="match status" value="1"/>
</dbReference>
<accession>A0A9Q1QAX6</accession>
<keyword evidence="2" id="KW-0804">Transcription</keyword>
<evidence type="ECO:0000313" key="5">
    <source>
        <dbReference type="Proteomes" id="UP001153076"/>
    </source>
</evidence>